<protein>
    <submittedName>
        <fullName evidence="1">Uncharacterized protein</fullName>
    </submittedName>
</protein>
<dbReference type="OrthoDB" id="7734559at2"/>
<evidence type="ECO:0000313" key="2">
    <source>
        <dbReference type="Proteomes" id="UP000092565"/>
    </source>
</evidence>
<sequence>MPRPPFQLSDILSRLPVSLPDRLKRRDASTAVAAPASVRAEPAAHYARPEDSLSISICTESDEDTACCALQKEGQFLARQERWQELSDRIAEADQARFTTPGGMPEAELLAYGARADVVNAVEHALNDGQPRDQRQLIDGVMALEAIRKDHRKDPYLTALIALAHIDIGWVWRGPGLEETVSKVHLRRCAAHFERAATLLSGIAPGLPGSAFLAAADCALFAARRAETLHVADAYARLIDLAPQNHRPMRALGLQMLPRCSGSYPALELEARRTASRTQDIWGSGGYTWVYFDALATDSAAGALVDPQFFIDGLKDILAAHPSQDMANLLSAYCAVALGGAQMDGTTPQTPRQEIASAASWLIRDHLREVHPLIWAHAANGFDNSARVTSLRRFSARGQAQAMSFIAQIFRDEIAHGQKIAITPDGLHVTTG</sequence>
<accession>A0A1B0ZW61</accession>
<dbReference type="PATRIC" id="fig|60890.4.peg.3451"/>
<reference evidence="1 2" key="1">
    <citation type="submission" date="2016-04" db="EMBL/GenBank/DDBJ databases">
        <authorList>
            <person name="Evans L.H."/>
            <person name="Alamgir A."/>
            <person name="Owens N."/>
            <person name="Weber N.D."/>
            <person name="Virtaneva K."/>
            <person name="Barbian K."/>
            <person name="Babar A."/>
            <person name="Rosenke K."/>
        </authorList>
    </citation>
    <scope>NUCLEOTIDE SEQUENCE [LARGE SCALE GENOMIC DNA]</scope>
    <source>
        <strain evidence="1 2">JL2886</strain>
    </source>
</reference>
<dbReference type="EMBL" id="CP015124">
    <property type="protein sequence ID" value="ANP38416.1"/>
    <property type="molecule type" value="Genomic_DNA"/>
</dbReference>
<dbReference type="AlphaFoldDB" id="A0A1B0ZW61"/>
<evidence type="ECO:0000313" key="1">
    <source>
        <dbReference type="EMBL" id="ANP38416.1"/>
    </source>
</evidence>
<gene>
    <name evidence="1" type="ORF">JL2886_03543</name>
</gene>
<dbReference type="RefSeq" id="WP_065273075.1">
    <property type="nucleotide sequence ID" value="NZ_CP015124.1"/>
</dbReference>
<proteinExistence type="predicted"/>
<dbReference type="Proteomes" id="UP000092565">
    <property type="component" value="Chromosome"/>
</dbReference>
<keyword evidence="2" id="KW-1185">Reference proteome</keyword>
<name>A0A1B0ZW61_9RHOB</name>
<organism evidence="1 2">
    <name type="scientific">Phaeobacter gallaeciensis</name>
    <dbReference type="NCBI Taxonomy" id="60890"/>
    <lineage>
        <taxon>Bacteria</taxon>
        <taxon>Pseudomonadati</taxon>
        <taxon>Pseudomonadota</taxon>
        <taxon>Alphaproteobacteria</taxon>
        <taxon>Rhodobacterales</taxon>
        <taxon>Roseobacteraceae</taxon>
        <taxon>Phaeobacter</taxon>
    </lineage>
</organism>